<accession>A0A166SE24</accession>
<dbReference type="GO" id="GO:0005634">
    <property type="term" value="C:nucleus"/>
    <property type="evidence" value="ECO:0007669"/>
    <property type="project" value="TreeGrafter"/>
</dbReference>
<dbReference type="PROSITE" id="PS00108">
    <property type="entry name" value="PROTEIN_KINASE_ST"/>
    <property type="match status" value="1"/>
</dbReference>
<dbReference type="STRING" id="1573173.A0A166SE24"/>
<dbReference type="GO" id="GO:0045719">
    <property type="term" value="P:negative regulation of glycogen biosynthetic process"/>
    <property type="evidence" value="ECO:0007669"/>
    <property type="project" value="TreeGrafter"/>
</dbReference>
<dbReference type="InterPro" id="IPR000719">
    <property type="entry name" value="Prot_kinase_dom"/>
</dbReference>
<dbReference type="PROSITE" id="PS50011">
    <property type="entry name" value="PROTEIN_KINASE_DOM"/>
    <property type="match status" value="1"/>
</dbReference>
<dbReference type="SUPFAM" id="SSF56112">
    <property type="entry name" value="Protein kinase-like (PK-like)"/>
    <property type="match status" value="1"/>
</dbReference>
<dbReference type="GO" id="GO:0005829">
    <property type="term" value="C:cytosol"/>
    <property type="evidence" value="ECO:0007669"/>
    <property type="project" value="TreeGrafter"/>
</dbReference>
<evidence type="ECO:0000313" key="5">
    <source>
        <dbReference type="Proteomes" id="UP000076584"/>
    </source>
</evidence>
<evidence type="ECO:0000256" key="2">
    <source>
        <dbReference type="ARBA" id="ARBA00022840"/>
    </source>
</evidence>
<keyword evidence="4" id="KW-0808">Transferase</keyword>
<sequence>MEDQDRRSMVSGISEATSTSSELIAKTHHSVIATCNWNNSLAVIKRFNHHDNPRTFQRWRDEANALGLAGAHEHLTCILASDPKNLTITLRHEPGRSLDLYIDSAKNSTLSVSDSHFIWKQTATALAFLHSKHIIHDDVKPDNIVFSPLPQPRAVLIDFGAALIYPSTLPFNGWTPSGTPPYAPPEFFQKRKDYAGDVWGLGVTMLFCFGYTSLPAGDWILPHVFEDEDVKSDMVAWLDEVEKLRKTILDGSTQLLAEMLQSDPCVRIKSGELAERLRV</sequence>
<comment type="caution">
    <text evidence="4">The sequence shown here is derived from an EMBL/GenBank/DDBJ whole genome shotgun (WGS) entry which is preliminary data.</text>
</comment>
<dbReference type="EMBL" id="LFIW01002438">
    <property type="protein sequence ID" value="KZL70611.1"/>
    <property type="molecule type" value="Genomic_DNA"/>
</dbReference>
<dbReference type="GO" id="GO:0005524">
    <property type="term" value="F:ATP binding"/>
    <property type="evidence" value="ECO:0007669"/>
    <property type="project" value="UniProtKB-KW"/>
</dbReference>
<dbReference type="Gene3D" id="1.10.510.10">
    <property type="entry name" value="Transferase(Phosphotransferase) domain 1"/>
    <property type="match status" value="1"/>
</dbReference>
<reference evidence="4 5" key="1">
    <citation type="submission" date="2015-06" db="EMBL/GenBank/DDBJ databases">
        <title>Survival trade-offs in plant roots during colonization by closely related pathogenic and mutualistic fungi.</title>
        <authorList>
            <person name="Hacquard S."/>
            <person name="Kracher B."/>
            <person name="Hiruma K."/>
            <person name="Weinman A."/>
            <person name="Muench P."/>
            <person name="Garrido Oter R."/>
            <person name="Ver Loren van Themaat E."/>
            <person name="Dallerey J.-F."/>
            <person name="Damm U."/>
            <person name="Henrissat B."/>
            <person name="Lespinet O."/>
            <person name="Thon M."/>
            <person name="Kemen E."/>
            <person name="McHardy A.C."/>
            <person name="Schulze-Lefert P."/>
            <person name="O'Connell R.J."/>
        </authorList>
    </citation>
    <scope>NUCLEOTIDE SEQUENCE [LARGE SCALE GENOMIC DNA]</scope>
    <source>
        <strain evidence="4 5">MAFF 238704</strain>
    </source>
</reference>
<evidence type="ECO:0000259" key="3">
    <source>
        <dbReference type="PROSITE" id="PS50011"/>
    </source>
</evidence>
<keyword evidence="4" id="KW-0418">Kinase</keyword>
<evidence type="ECO:0000256" key="1">
    <source>
        <dbReference type="ARBA" id="ARBA00022741"/>
    </source>
</evidence>
<dbReference type="GO" id="GO:0004674">
    <property type="term" value="F:protein serine/threonine kinase activity"/>
    <property type="evidence" value="ECO:0007669"/>
    <property type="project" value="TreeGrafter"/>
</dbReference>
<dbReference type="InterPro" id="IPR011009">
    <property type="entry name" value="Kinase-like_dom_sf"/>
</dbReference>
<dbReference type="PANTHER" id="PTHR24346">
    <property type="entry name" value="MAP/MICROTUBULE AFFINITY-REGULATING KINASE"/>
    <property type="match status" value="1"/>
</dbReference>
<dbReference type="InterPro" id="IPR008271">
    <property type="entry name" value="Ser/Thr_kinase_AS"/>
</dbReference>
<keyword evidence="1" id="KW-0547">Nucleotide-binding</keyword>
<gene>
    <name evidence="4" type="ORF">CI238_01535</name>
</gene>
<dbReference type="PANTHER" id="PTHR24346:SF51">
    <property type="entry name" value="PAS DOMAIN-CONTAINING SERINE_THREONINE-PROTEIN KINASE"/>
    <property type="match status" value="1"/>
</dbReference>
<dbReference type="GO" id="GO:0035556">
    <property type="term" value="P:intracellular signal transduction"/>
    <property type="evidence" value="ECO:0007669"/>
    <property type="project" value="TreeGrafter"/>
</dbReference>
<dbReference type="Proteomes" id="UP000076584">
    <property type="component" value="Unassembled WGS sequence"/>
</dbReference>
<keyword evidence="2" id="KW-0067">ATP-binding</keyword>
<keyword evidence="5" id="KW-1185">Reference proteome</keyword>
<proteinExistence type="predicted"/>
<dbReference type="SMART" id="SM00220">
    <property type="entry name" value="S_TKc"/>
    <property type="match status" value="1"/>
</dbReference>
<name>A0A166SE24_COLIC</name>
<dbReference type="Pfam" id="PF00069">
    <property type="entry name" value="Pkinase"/>
    <property type="match status" value="1"/>
</dbReference>
<evidence type="ECO:0000313" key="4">
    <source>
        <dbReference type="EMBL" id="KZL70611.1"/>
    </source>
</evidence>
<protein>
    <submittedName>
        <fullName evidence="4">Serine threonine protein kinase</fullName>
    </submittedName>
</protein>
<dbReference type="AlphaFoldDB" id="A0A166SE24"/>
<feature type="domain" description="Protein kinase" evidence="3">
    <location>
        <begin position="1"/>
        <end position="279"/>
    </location>
</feature>
<organism evidence="4 5">
    <name type="scientific">Colletotrichum incanum</name>
    <name type="common">Soybean anthracnose fungus</name>
    <dbReference type="NCBI Taxonomy" id="1573173"/>
    <lineage>
        <taxon>Eukaryota</taxon>
        <taxon>Fungi</taxon>
        <taxon>Dikarya</taxon>
        <taxon>Ascomycota</taxon>
        <taxon>Pezizomycotina</taxon>
        <taxon>Sordariomycetes</taxon>
        <taxon>Hypocreomycetidae</taxon>
        <taxon>Glomerellales</taxon>
        <taxon>Glomerellaceae</taxon>
        <taxon>Colletotrichum</taxon>
        <taxon>Colletotrichum spaethianum species complex</taxon>
    </lineage>
</organism>